<accession>A0AAV4DPS7</accession>
<feature type="region of interest" description="Disordered" evidence="1">
    <location>
        <begin position="112"/>
        <end position="132"/>
    </location>
</feature>
<evidence type="ECO:0000313" key="3">
    <source>
        <dbReference type="Proteomes" id="UP000735302"/>
    </source>
</evidence>
<evidence type="ECO:0000313" key="2">
    <source>
        <dbReference type="EMBL" id="GFO46337.1"/>
    </source>
</evidence>
<gene>
    <name evidence="2" type="ORF">PoB_007284200</name>
</gene>
<comment type="caution">
    <text evidence="2">The sequence shown here is derived from an EMBL/GenBank/DDBJ whole genome shotgun (WGS) entry which is preliminary data.</text>
</comment>
<reference evidence="2 3" key="1">
    <citation type="journal article" date="2021" name="Elife">
        <title>Chloroplast acquisition without the gene transfer in kleptoplastic sea slugs, Plakobranchus ocellatus.</title>
        <authorList>
            <person name="Maeda T."/>
            <person name="Takahashi S."/>
            <person name="Yoshida T."/>
            <person name="Shimamura S."/>
            <person name="Takaki Y."/>
            <person name="Nagai Y."/>
            <person name="Toyoda A."/>
            <person name="Suzuki Y."/>
            <person name="Arimoto A."/>
            <person name="Ishii H."/>
            <person name="Satoh N."/>
            <person name="Nishiyama T."/>
            <person name="Hasebe M."/>
            <person name="Maruyama T."/>
            <person name="Minagawa J."/>
            <person name="Obokata J."/>
            <person name="Shigenobu S."/>
        </authorList>
    </citation>
    <scope>NUCLEOTIDE SEQUENCE [LARGE SCALE GENOMIC DNA]</scope>
</reference>
<organism evidence="2 3">
    <name type="scientific">Plakobranchus ocellatus</name>
    <dbReference type="NCBI Taxonomy" id="259542"/>
    <lineage>
        <taxon>Eukaryota</taxon>
        <taxon>Metazoa</taxon>
        <taxon>Spiralia</taxon>
        <taxon>Lophotrochozoa</taxon>
        <taxon>Mollusca</taxon>
        <taxon>Gastropoda</taxon>
        <taxon>Heterobranchia</taxon>
        <taxon>Euthyneura</taxon>
        <taxon>Panpulmonata</taxon>
        <taxon>Sacoglossa</taxon>
        <taxon>Placobranchoidea</taxon>
        <taxon>Plakobranchidae</taxon>
        <taxon>Plakobranchus</taxon>
    </lineage>
</organism>
<protein>
    <submittedName>
        <fullName evidence="2">Polyprotein</fullName>
    </submittedName>
</protein>
<proteinExistence type="predicted"/>
<dbReference type="AlphaFoldDB" id="A0AAV4DPS7"/>
<name>A0AAV4DPS7_9GAST</name>
<keyword evidence="3" id="KW-1185">Reference proteome</keyword>
<feature type="compositionally biased region" description="Basic residues" evidence="1">
    <location>
        <begin position="113"/>
        <end position="132"/>
    </location>
</feature>
<sequence length="132" mass="14937">MEEANTYKREKYKDLSKELEKGRYKSQILPIEVGAMGFVGTSANNLLSKLSINGQKRTKALKALAEIAENSSRWIWGRRNEQLPPKNLVSPTMGSNLDTIVIAYGKMSPQYERKRKVVGSKPKKVGARRKKK</sequence>
<evidence type="ECO:0000256" key="1">
    <source>
        <dbReference type="SAM" id="MobiDB-lite"/>
    </source>
</evidence>
<dbReference type="EMBL" id="BLXT01008183">
    <property type="protein sequence ID" value="GFO46337.1"/>
    <property type="molecule type" value="Genomic_DNA"/>
</dbReference>
<dbReference type="Proteomes" id="UP000735302">
    <property type="component" value="Unassembled WGS sequence"/>
</dbReference>